<accession>A0A081LF37</accession>
<organism evidence="3 4">
    <name type="scientific">Bacillus zhangzhouensis</name>
    <dbReference type="NCBI Taxonomy" id="1178540"/>
    <lineage>
        <taxon>Bacteria</taxon>
        <taxon>Bacillati</taxon>
        <taxon>Bacillota</taxon>
        <taxon>Bacilli</taxon>
        <taxon>Bacillales</taxon>
        <taxon>Bacillaceae</taxon>
        <taxon>Bacillus</taxon>
    </lineage>
</organism>
<name>A0A081LF37_9BACI</name>
<dbReference type="eggNOG" id="COG0758">
    <property type="taxonomic scope" value="Bacteria"/>
</dbReference>
<proteinExistence type="inferred from homology"/>
<dbReference type="OrthoDB" id="9785707at2"/>
<dbReference type="PANTHER" id="PTHR43022:SF1">
    <property type="entry name" value="PROTEIN SMF"/>
    <property type="match status" value="1"/>
</dbReference>
<feature type="domain" description="Smf/DprA SLOG" evidence="2">
    <location>
        <begin position="80"/>
        <end position="289"/>
    </location>
</feature>
<evidence type="ECO:0000256" key="1">
    <source>
        <dbReference type="ARBA" id="ARBA00006525"/>
    </source>
</evidence>
<dbReference type="NCBIfam" id="TIGR00732">
    <property type="entry name" value="dprA"/>
    <property type="match status" value="1"/>
</dbReference>
<comment type="caution">
    <text evidence="3">The sequence shown here is derived from an EMBL/GenBank/DDBJ whole genome shotgun (WGS) entry which is preliminary data.</text>
</comment>
<comment type="similarity">
    <text evidence="1">Belongs to the DprA/Smf family.</text>
</comment>
<dbReference type="Gene3D" id="3.40.50.450">
    <property type="match status" value="1"/>
</dbReference>
<evidence type="ECO:0000259" key="2">
    <source>
        <dbReference type="Pfam" id="PF02481"/>
    </source>
</evidence>
<protein>
    <submittedName>
        <fullName evidence="3">DNA repair protein Smf</fullName>
    </submittedName>
</protein>
<dbReference type="EMBL" id="JOTP01000002">
    <property type="protein sequence ID" value="KEP27863.1"/>
    <property type="molecule type" value="Genomic_DNA"/>
</dbReference>
<reference evidence="3 4" key="1">
    <citation type="submission" date="2012-09" db="EMBL/GenBank/DDBJ databases">
        <title>Genome Sequence of Bacillus sp. DW5-4.</title>
        <authorList>
            <person name="Lai Q."/>
            <person name="Liu Y."/>
            <person name="Shao Z."/>
        </authorList>
    </citation>
    <scope>NUCLEOTIDE SEQUENCE [LARGE SCALE GENOMIC DNA]</scope>
    <source>
        <strain evidence="3 4">DW5-4</strain>
    </source>
</reference>
<sequence length="300" mass="34124">MYNVSERMIFHRLKGLISPSLLIKWWKVDPELYINEETHHFKQDRSLQTIDFTRLKQAEENEFPIFQHIVQAYLKQNIHMIPITSPLYPSTLKHIYDPPPVLFLKGNVSYLNEEKSLGVVGTRVPSSYGEACVKKIVGELVKEDWMIVSGLAKGIDGLAHKECIRRKGKTIGVVAGGFQHVYPKEHVQMAQYMGEHHLLLSEHPPYIKPEKWQFPMRNRLISALTKGTIVIQCKEKSGSLITAYQALEQGKEVFAVAGSIFDPNSTGPARLIQQGAKLVHSTKDILEEFSFRGVQYTEPS</sequence>
<dbReference type="InterPro" id="IPR003488">
    <property type="entry name" value="DprA"/>
</dbReference>
<dbReference type="GO" id="GO:0009294">
    <property type="term" value="P:DNA-mediated transformation"/>
    <property type="evidence" value="ECO:0007669"/>
    <property type="project" value="InterPro"/>
</dbReference>
<dbReference type="SUPFAM" id="SSF102405">
    <property type="entry name" value="MCP/YpsA-like"/>
    <property type="match status" value="1"/>
</dbReference>
<dbReference type="InterPro" id="IPR057666">
    <property type="entry name" value="DrpA_SLOG"/>
</dbReference>
<dbReference type="Pfam" id="PF02481">
    <property type="entry name" value="DNA_processg_A"/>
    <property type="match status" value="1"/>
</dbReference>
<dbReference type="Proteomes" id="UP000028091">
    <property type="component" value="Unassembled WGS sequence"/>
</dbReference>
<dbReference type="RefSeq" id="WP_034317779.1">
    <property type="nucleotide sequence ID" value="NZ_JBCMYH010000011.1"/>
</dbReference>
<dbReference type="AlphaFoldDB" id="A0A081LF37"/>
<dbReference type="PANTHER" id="PTHR43022">
    <property type="entry name" value="PROTEIN SMF"/>
    <property type="match status" value="1"/>
</dbReference>
<gene>
    <name evidence="3" type="ORF">BA70_07255</name>
</gene>
<evidence type="ECO:0000313" key="3">
    <source>
        <dbReference type="EMBL" id="KEP27863.1"/>
    </source>
</evidence>
<keyword evidence="4" id="KW-1185">Reference proteome</keyword>
<evidence type="ECO:0000313" key="4">
    <source>
        <dbReference type="Proteomes" id="UP000028091"/>
    </source>
</evidence>